<feature type="transmembrane region" description="Helical" evidence="1">
    <location>
        <begin position="128"/>
        <end position="153"/>
    </location>
</feature>
<keyword evidence="1" id="KW-1133">Transmembrane helix</keyword>
<evidence type="ECO:0000256" key="1">
    <source>
        <dbReference type="SAM" id="Phobius"/>
    </source>
</evidence>
<dbReference type="AlphaFoldDB" id="A0AAD5VE39"/>
<feature type="transmembrane region" description="Helical" evidence="1">
    <location>
        <begin position="83"/>
        <end position="107"/>
    </location>
</feature>
<sequence>MKIILVLRLKAAWNDNRFVSTLLYFLTGAEALTGITLAVFSIYFSKIATGGHFPLWGCWTSPTSSDPEIIAQLLSNLNKVDGAFMGVRAVSTLIETILTLTKFVVTYKETNRALNLRTLRERIKYVKVFTPLLYVYYRDGTLLFFPILILSVLELLIDLSLVPESVTRVLNNGPVRILVIVVYYIVASRLILNIREAGTEYNASLLSSKRSGAQSSITVPRFYHSGDDHDGSLEERDYEGIELDAFKVGAGGGVRV</sequence>
<feature type="transmembrane region" description="Helical" evidence="1">
    <location>
        <begin position="21"/>
        <end position="44"/>
    </location>
</feature>
<protein>
    <submittedName>
        <fullName evidence="2">Uncharacterized protein</fullName>
    </submittedName>
</protein>
<proteinExistence type="predicted"/>
<keyword evidence="1" id="KW-0812">Transmembrane</keyword>
<keyword evidence="1" id="KW-0472">Membrane</keyword>
<organism evidence="2 3">
    <name type="scientific">Leucocoprinus birnbaumii</name>
    <dbReference type="NCBI Taxonomy" id="56174"/>
    <lineage>
        <taxon>Eukaryota</taxon>
        <taxon>Fungi</taxon>
        <taxon>Dikarya</taxon>
        <taxon>Basidiomycota</taxon>
        <taxon>Agaricomycotina</taxon>
        <taxon>Agaricomycetes</taxon>
        <taxon>Agaricomycetidae</taxon>
        <taxon>Agaricales</taxon>
        <taxon>Agaricineae</taxon>
        <taxon>Agaricaceae</taxon>
        <taxon>Leucocoprinus</taxon>
    </lineage>
</organism>
<evidence type="ECO:0000313" key="3">
    <source>
        <dbReference type="Proteomes" id="UP001213000"/>
    </source>
</evidence>
<evidence type="ECO:0000313" key="2">
    <source>
        <dbReference type="EMBL" id="KAJ3553340.1"/>
    </source>
</evidence>
<name>A0AAD5VE39_9AGAR</name>
<gene>
    <name evidence="2" type="ORF">NP233_g12669</name>
</gene>
<dbReference type="Proteomes" id="UP001213000">
    <property type="component" value="Unassembled WGS sequence"/>
</dbReference>
<feature type="transmembrane region" description="Helical" evidence="1">
    <location>
        <begin position="173"/>
        <end position="192"/>
    </location>
</feature>
<reference evidence="2" key="1">
    <citation type="submission" date="2022-07" db="EMBL/GenBank/DDBJ databases">
        <title>Genome Sequence of Leucocoprinus birnbaumii.</title>
        <authorList>
            <person name="Buettner E."/>
        </authorList>
    </citation>
    <scope>NUCLEOTIDE SEQUENCE</scope>
    <source>
        <strain evidence="2">VT141</strain>
    </source>
</reference>
<comment type="caution">
    <text evidence="2">The sequence shown here is derived from an EMBL/GenBank/DDBJ whole genome shotgun (WGS) entry which is preliminary data.</text>
</comment>
<accession>A0AAD5VE39</accession>
<dbReference type="EMBL" id="JANIEX010001928">
    <property type="protein sequence ID" value="KAJ3553340.1"/>
    <property type="molecule type" value="Genomic_DNA"/>
</dbReference>
<keyword evidence="3" id="KW-1185">Reference proteome</keyword>